<feature type="signal peptide" evidence="2">
    <location>
        <begin position="1"/>
        <end position="21"/>
    </location>
</feature>
<proteinExistence type="predicted"/>
<reference evidence="3 4" key="1">
    <citation type="submission" date="2019-01" db="EMBL/GenBank/DDBJ databases">
        <authorList>
            <consortium name="Pathogen Informatics"/>
        </authorList>
    </citation>
    <scope>NUCLEOTIDE SEQUENCE [LARGE SCALE GENOMIC DNA]</scope>
    <source>
        <strain evidence="3 4">NCTC10179</strain>
    </source>
</reference>
<keyword evidence="4" id="KW-1185">Reference proteome</keyword>
<dbReference type="KEGG" id="mcou:NCTC10179_00255"/>
<evidence type="ECO:0008006" key="5">
    <source>
        <dbReference type="Google" id="ProtNLM"/>
    </source>
</evidence>
<keyword evidence="2" id="KW-0732">Signal</keyword>
<feature type="coiled-coil region" evidence="1">
    <location>
        <begin position="143"/>
        <end position="191"/>
    </location>
</feature>
<feature type="chain" id="PRO_5019256419" description="Lipoprotein" evidence="2">
    <location>
        <begin position="22"/>
        <end position="911"/>
    </location>
</feature>
<keyword evidence="1" id="KW-0175">Coiled coil</keyword>
<accession>A0A449B654</accession>
<organism evidence="3 4">
    <name type="scientific">Mycoplasmopsis columboralis</name>
    <dbReference type="NCBI Taxonomy" id="171282"/>
    <lineage>
        <taxon>Bacteria</taxon>
        <taxon>Bacillati</taxon>
        <taxon>Mycoplasmatota</taxon>
        <taxon>Mycoplasmoidales</taxon>
        <taxon>Metamycoplasmataceae</taxon>
        <taxon>Mycoplasmopsis</taxon>
    </lineage>
</organism>
<dbReference type="EMBL" id="LR215039">
    <property type="protein sequence ID" value="VEU76090.1"/>
    <property type="molecule type" value="Genomic_DNA"/>
</dbReference>
<sequence length="911" mass="103050">MKLKRKLAVSLLMLGGAPLIAAACNTNSENNDQKNNESLQKVETLLKEFEKDSVLADIYKESHQEYVLLKDSANKGENIAAKADKLYEQMKARKTIALISSGVLRPNDLEVQKNLDKLFETLGIEPATSNRTNVNSDGEAKTSGSLVTQIDELKDLIKQLQDQDSDNLNIISNVNAQLAKLQRLVDRATSSLLKRHYSPKEAALIAGTQLMQYIRDILRVYGPDSRYYSSVMQRLNRDTAILQSIRNTEVTSQTYTSLQQNLNDFISSFATYFRVFSSGHESVGPKVEPLATQPEEFMNELAKWRISLIDKAIKYYTETPDLQFRSEVTKEDVLKALQDLKSNLEKVYTEAQTFAEQTVIYSNNLDYFDIREVPNSDSVPRVYITTNRAFDVVVLYAKAGEEGTRATGDVKTLTDVKYSANPIDNVIIDEALKNIQAKAASVNAQITQAKNSEELAPILESVFYENQRKELDEFDGVDPREIKYLDIQTKSDFYAYLEDAKLSLENLINSLNSSKESDLSLIKSRIQALYSQTGDQSATGTLPTNYKTLVTDKISKNSNLQDIKTFYDAEVAKLKAMHEDTVAKAYDKYVAFYRLNQQIVALANAYNFFYDAGFESLDDPQLKAILAYPEGNALPPEEQKRVERRIRIYERNYNDNKAKYDFWIEHKAAIAIDVFTEGSSRTEALSASDDDAHNKELIKKHIGALKESLTYVSQALAENGLYGPSVEYVEATQAGLRKYQTIYDKYKAQYEKVDTLSAEEAKVLLTNYVDEVKSMWREMEMEYEYVEKEQVDTDKESLDREKAKLVAGSGNLKKVPGQEIYALLRKTYFDLGEQMRNNALAQYYNATNSSGQKRDPQAFDNSQGMLNTLNSTDNFNSIARIFVPAPSATFQGADRQPYVDAYNRLVTLENA</sequence>
<gene>
    <name evidence="3" type="ORF">NCTC10179_00255</name>
</gene>
<evidence type="ECO:0000313" key="3">
    <source>
        <dbReference type="EMBL" id="VEU76090.1"/>
    </source>
</evidence>
<name>A0A449B654_9BACT</name>
<dbReference type="AlphaFoldDB" id="A0A449B654"/>
<dbReference type="RefSeq" id="WP_129693749.1">
    <property type="nucleotide sequence ID" value="NZ_LR215039.1"/>
</dbReference>
<feature type="coiled-coil region" evidence="1">
    <location>
        <begin position="330"/>
        <end position="357"/>
    </location>
</feature>
<evidence type="ECO:0000256" key="1">
    <source>
        <dbReference type="SAM" id="Coils"/>
    </source>
</evidence>
<dbReference type="Proteomes" id="UP000289497">
    <property type="component" value="Chromosome"/>
</dbReference>
<protein>
    <recommendedName>
        <fullName evidence="5">Lipoprotein</fullName>
    </recommendedName>
</protein>
<evidence type="ECO:0000313" key="4">
    <source>
        <dbReference type="Proteomes" id="UP000289497"/>
    </source>
</evidence>
<dbReference type="OrthoDB" id="401357at2"/>
<dbReference type="PROSITE" id="PS51257">
    <property type="entry name" value="PROKAR_LIPOPROTEIN"/>
    <property type="match status" value="1"/>
</dbReference>
<evidence type="ECO:0000256" key="2">
    <source>
        <dbReference type="SAM" id="SignalP"/>
    </source>
</evidence>